<dbReference type="EMBL" id="AVOT02004920">
    <property type="protein sequence ID" value="MBW0477764.1"/>
    <property type="molecule type" value="Genomic_DNA"/>
</dbReference>
<proteinExistence type="predicted"/>
<evidence type="ECO:0000313" key="2">
    <source>
        <dbReference type="Proteomes" id="UP000765509"/>
    </source>
</evidence>
<dbReference type="AlphaFoldDB" id="A0A9Q3C3I0"/>
<dbReference type="Proteomes" id="UP000765509">
    <property type="component" value="Unassembled WGS sequence"/>
</dbReference>
<comment type="caution">
    <text evidence="1">The sequence shown here is derived from an EMBL/GenBank/DDBJ whole genome shotgun (WGS) entry which is preliminary data.</text>
</comment>
<protein>
    <submittedName>
        <fullName evidence="1">Uncharacterized protein</fullName>
    </submittedName>
</protein>
<organism evidence="1 2">
    <name type="scientific">Austropuccinia psidii MF-1</name>
    <dbReference type="NCBI Taxonomy" id="1389203"/>
    <lineage>
        <taxon>Eukaryota</taxon>
        <taxon>Fungi</taxon>
        <taxon>Dikarya</taxon>
        <taxon>Basidiomycota</taxon>
        <taxon>Pucciniomycotina</taxon>
        <taxon>Pucciniomycetes</taxon>
        <taxon>Pucciniales</taxon>
        <taxon>Sphaerophragmiaceae</taxon>
        <taxon>Austropuccinia</taxon>
    </lineage>
</organism>
<evidence type="ECO:0000313" key="1">
    <source>
        <dbReference type="EMBL" id="MBW0477764.1"/>
    </source>
</evidence>
<accession>A0A9Q3C3I0</accession>
<gene>
    <name evidence="1" type="ORF">O181_017479</name>
</gene>
<name>A0A9Q3C3I0_9BASI</name>
<sequence length="100" mass="11586">MKFQQLTKQDELQPSRFFAVKEECFSNLRESIQRKLFQDSQYRSILKELGKGKSVQENSLDTSLQLLLFKDWVVVPNDPTIQLSIIQKHHDSSLAGHPAQ</sequence>
<reference evidence="1" key="1">
    <citation type="submission" date="2021-03" db="EMBL/GenBank/DDBJ databases">
        <title>Draft genome sequence of rust myrtle Austropuccinia psidii MF-1, a brazilian biotype.</title>
        <authorList>
            <person name="Quecine M.C."/>
            <person name="Pachon D.M.R."/>
            <person name="Bonatelli M.L."/>
            <person name="Correr F.H."/>
            <person name="Franceschini L.M."/>
            <person name="Leite T.F."/>
            <person name="Margarido G.R.A."/>
            <person name="Almeida C.A."/>
            <person name="Ferrarezi J.A."/>
            <person name="Labate C.A."/>
        </authorList>
    </citation>
    <scope>NUCLEOTIDE SEQUENCE</scope>
    <source>
        <strain evidence="1">MF-1</strain>
    </source>
</reference>
<keyword evidence="2" id="KW-1185">Reference proteome</keyword>
<dbReference type="OrthoDB" id="3015916at2759"/>